<proteinExistence type="predicted"/>
<evidence type="ECO:0000313" key="4">
    <source>
        <dbReference type="Proteomes" id="UP000231382"/>
    </source>
</evidence>
<dbReference type="GO" id="GO:0004540">
    <property type="term" value="F:RNA nuclease activity"/>
    <property type="evidence" value="ECO:0007669"/>
    <property type="project" value="InterPro"/>
</dbReference>
<accession>A0A2H0W7Y1</accession>
<dbReference type="Gene3D" id="3.40.50.1010">
    <property type="entry name" value="5'-nuclease"/>
    <property type="match status" value="1"/>
</dbReference>
<evidence type="ECO:0000256" key="1">
    <source>
        <dbReference type="SAM" id="MobiDB-lite"/>
    </source>
</evidence>
<gene>
    <name evidence="3" type="ORF">COT78_03605</name>
</gene>
<reference evidence="4" key="1">
    <citation type="submission" date="2017-09" db="EMBL/GenBank/DDBJ databases">
        <title>Depth-based differentiation of microbial function through sediment-hosted aquifers and enrichment of novel symbionts in the deep terrestrial subsurface.</title>
        <authorList>
            <person name="Probst A.J."/>
            <person name="Ladd B."/>
            <person name="Jarett J.K."/>
            <person name="Geller-Mcgrath D.E."/>
            <person name="Sieber C.M.K."/>
            <person name="Emerson J.B."/>
            <person name="Anantharaman K."/>
            <person name="Thomas B.C."/>
            <person name="Malmstrom R."/>
            <person name="Stieglmeier M."/>
            <person name="Klingl A."/>
            <person name="Woyke T."/>
            <person name="Ryan C.M."/>
            <person name="Banfield J.F."/>
        </authorList>
    </citation>
    <scope>NUCLEOTIDE SEQUENCE [LARGE SCALE GENOMIC DNA]</scope>
</reference>
<feature type="region of interest" description="Disordered" evidence="1">
    <location>
        <begin position="1"/>
        <end position="42"/>
    </location>
</feature>
<dbReference type="AlphaFoldDB" id="A0A2H0W7Y1"/>
<dbReference type="PANTHER" id="PTHR35458:SF8">
    <property type="entry name" value="SLR0650 PROTEIN"/>
    <property type="match status" value="1"/>
</dbReference>
<comment type="caution">
    <text evidence="3">The sequence shown here is derived from an EMBL/GenBank/DDBJ whole genome shotgun (WGS) entry which is preliminary data.</text>
</comment>
<dbReference type="PANTHER" id="PTHR35458">
    <property type="entry name" value="SLR0755 PROTEIN"/>
    <property type="match status" value="1"/>
</dbReference>
<dbReference type="EMBL" id="PEZW01000024">
    <property type="protein sequence ID" value="PIS07438.1"/>
    <property type="molecule type" value="Genomic_DNA"/>
</dbReference>
<name>A0A2H0W7Y1_9BACT</name>
<sequence>MPAKKKKTSPIRPRPASLRAGSDISALPPHPTSPRAGEVRRRGTKHKDIVYAFIDSQNLNLGTKKDIIRHGKKIYHGWQLNFKKFRIYLQSKFHVSKALLFIGYISENRELYSELKSFGYELVFKETVKDSFGKPKGNIDAELVLHSATVEYKNYDKAVIVSGDGDFACLHRFLEGNNELHKVIIPNKKSMSKLLRPFDKYKIYIEDDRGFLENKKGRRALI</sequence>
<dbReference type="InterPro" id="IPR047140">
    <property type="entry name" value="LabA"/>
</dbReference>
<protein>
    <recommendedName>
        <fullName evidence="2">NYN domain-containing protein</fullName>
    </recommendedName>
</protein>
<evidence type="ECO:0000313" key="3">
    <source>
        <dbReference type="EMBL" id="PIS07438.1"/>
    </source>
</evidence>
<evidence type="ECO:0000259" key="2">
    <source>
        <dbReference type="Pfam" id="PF01936"/>
    </source>
</evidence>
<feature type="domain" description="NYN" evidence="2">
    <location>
        <begin position="53"/>
        <end position="198"/>
    </location>
</feature>
<organism evidence="3 4">
    <name type="scientific">Candidatus Berkelbacteria bacterium CG10_big_fil_rev_8_21_14_0_10_43_13</name>
    <dbReference type="NCBI Taxonomy" id="1974514"/>
    <lineage>
        <taxon>Bacteria</taxon>
        <taxon>Candidatus Berkelbacteria</taxon>
    </lineage>
</organism>
<dbReference type="InterPro" id="IPR021139">
    <property type="entry name" value="NYN"/>
</dbReference>
<dbReference type="Proteomes" id="UP000231382">
    <property type="component" value="Unassembled WGS sequence"/>
</dbReference>
<dbReference type="Pfam" id="PF01936">
    <property type="entry name" value="NYN"/>
    <property type="match status" value="1"/>
</dbReference>